<protein>
    <submittedName>
        <fullName evidence="3">Uncharacterized protein</fullName>
    </submittedName>
</protein>
<dbReference type="EMBL" id="OU895879">
    <property type="protein sequence ID" value="CAG9808846.1"/>
    <property type="molecule type" value="Genomic_DNA"/>
</dbReference>
<accession>A0A9N9S2E6</accession>
<proteinExistence type="predicted"/>
<feature type="region of interest" description="Disordered" evidence="2">
    <location>
        <begin position="91"/>
        <end position="112"/>
    </location>
</feature>
<dbReference type="Proteomes" id="UP001153620">
    <property type="component" value="Chromosome 3"/>
</dbReference>
<reference evidence="3" key="1">
    <citation type="submission" date="2022-01" db="EMBL/GenBank/DDBJ databases">
        <authorList>
            <person name="King R."/>
        </authorList>
    </citation>
    <scope>NUCLEOTIDE SEQUENCE</scope>
</reference>
<feature type="compositionally biased region" description="Basic residues" evidence="2">
    <location>
        <begin position="437"/>
        <end position="446"/>
    </location>
</feature>
<evidence type="ECO:0000256" key="2">
    <source>
        <dbReference type="SAM" id="MobiDB-lite"/>
    </source>
</evidence>
<gene>
    <name evidence="3" type="ORF">CHIRRI_LOCUS11682</name>
</gene>
<evidence type="ECO:0000313" key="3">
    <source>
        <dbReference type="EMBL" id="CAG9808846.1"/>
    </source>
</evidence>
<feature type="coiled-coil region" evidence="1">
    <location>
        <begin position="171"/>
        <end position="205"/>
    </location>
</feature>
<keyword evidence="1" id="KW-0175">Coiled coil</keyword>
<organism evidence="3 4">
    <name type="scientific">Chironomus riparius</name>
    <dbReference type="NCBI Taxonomy" id="315576"/>
    <lineage>
        <taxon>Eukaryota</taxon>
        <taxon>Metazoa</taxon>
        <taxon>Ecdysozoa</taxon>
        <taxon>Arthropoda</taxon>
        <taxon>Hexapoda</taxon>
        <taxon>Insecta</taxon>
        <taxon>Pterygota</taxon>
        <taxon>Neoptera</taxon>
        <taxon>Endopterygota</taxon>
        <taxon>Diptera</taxon>
        <taxon>Nematocera</taxon>
        <taxon>Chironomoidea</taxon>
        <taxon>Chironomidae</taxon>
        <taxon>Chironominae</taxon>
        <taxon>Chironomus</taxon>
    </lineage>
</organism>
<feature type="coiled-coil region" evidence="1">
    <location>
        <begin position="282"/>
        <end position="309"/>
    </location>
</feature>
<evidence type="ECO:0000256" key="1">
    <source>
        <dbReference type="SAM" id="Coils"/>
    </source>
</evidence>
<evidence type="ECO:0000313" key="4">
    <source>
        <dbReference type="Proteomes" id="UP001153620"/>
    </source>
</evidence>
<name>A0A9N9S2E6_9DIPT</name>
<dbReference type="OrthoDB" id="10651858at2759"/>
<dbReference type="AlphaFoldDB" id="A0A9N9S2E6"/>
<keyword evidence="4" id="KW-1185">Reference proteome</keyword>
<reference evidence="3" key="2">
    <citation type="submission" date="2022-10" db="EMBL/GenBank/DDBJ databases">
        <authorList>
            <consortium name="ENA_rothamsted_submissions"/>
            <consortium name="culmorum"/>
            <person name="King R."/>
        </authorList>
    </citation>
    <scope>NUCLEOTIDE SEQUENCE</scope>
</reference>
<feature type="compositionally biased region" description="Basic and acidic residues" evidence="2">
    <location>
        <begin position="456"/>
        <end position="473"/>
    </location>
</feature>
<sequence length="495" mass="57637">MDSSVKSSSSGVSDSWLYIKNIDEDEINAGKIPDHIKTTQTFLFLREEMEDSDGISIISESEMNKEHTASDTEIERGQIAEEIDQEANFEAQDEAKNNQDNEDPNLLTPPSTPYEITEEEQELPFNALEKYEVKEETPDTATCHKNSHGVLLLIGMSLIIAVLYTNVTSLKNELAKTVSVYEQRILRLEEENQVLRTRLDELMTKLEQSSPYTTIVDALPVSRIIQDYQTEQETTRRPPVTKDVWLGGEREEVVKVLDKKYNSLPDYCYFTDEDDLFYEYNLENCEKKKQKMEERLKKLHDKQDKSIDDIVKRMSSDIYKSNDIMYNDFISKTTDEILKSFDDEIQEIKSSRLTTTADVDDNLSTKTKENKQKPFDGSNLDKKRKPQQPKNEESVNPTKKRKAQHPNNYEGSGKQDKKTKKRVKNQENNVDADKAKNQQKRQKLTRQKAVNEDDWIERRSSGREDARMKQESDENWYLKRKNDREIHRLTETIGN</sequence>
<feature type="region of interest" description="Disordered" evidence="2">
    <location>
        <begin position="363"/>
        <end position="473"/>
    </location>
</feature>